<dbReference type="PANTHER" id="PTHR43215:SF14">
    <property type="entry name" value="RADIAL SPOKE HEAD 1 HOMOLOG"/>
    <property type="match status" value="1"/>
</dbReference>
<dbReference type="PANTHER" id="PTHR43215">
    <property type="entry name" value="RADIAL SPOKE HEAD 1 HOMOLOG"/>
    <property type="match status" value="1"/>
</dbReference>
<dbReference type="EMBL" id="JWZX01002322">
    <property type="protein sequence ID" value="KOO29953.1"/>
    <property type="molecule type" value="Genomic_DNA"/>
</dbReference>
<dbReference type="Gene3D" id="2.20.110.10">
    <property type="entry name" value="Histone H3 K4-specific methyltransferase SET7/9 N-terminal domain"/>
    <property type="match status" value="4"/>
</dbReference>
<dbReference type="InterPro" id="IPR003409">
    <property type="entry name" value="MORN"/>
</dbReference>
<dbReference type="AlphaFoldDB" id="A0A0M0JV07"/>
<dbReference type="SUPFAM" id="SSF82185">
    <property type="entry name" value="Histone H3 K4-specific methyltransferase SET7/9 N-terminal domain"/>
    <property type="match status" value="2"/>
</dbReference>
<reference evidence="3" key="1">
    <citation type="journal article" date="2015" name="PLoS Genet.">
        <title>Genome Sequence and Transcriptome Analyses of Chrysochromulina tobin: Metabolic Tools for Enhanced Algal Fitness in the Prominent Order Prymnesiales (Haptophyceae).</title>
        <authorList>
            <person name="Hovde B.T."/>
            <person name="Deodato C.R."/>
            <person name="Hunsperger H.M."/>
            <person name="Ryken S.A."/>
            <person name="Yost W."/>
            <person name="Jha R.K."/>
            <person name="Patterson J."/>
            <person name="Monnat R.J. Jr."/>
            <person name="Barlow S.B."/>
            <person name="Starkenburg S.R."/>
            <person name="Cattolico R.A."/>
        </authorList>
    </citation>
    <scope>NUCLEOTIDE SEQUENCE</scope>
    <source>
        <strain evidence="3">CCMP291</strain>
    </source>
</reference>
<accession>A0A0M0JV07</accession>
<dbReference type="FunFam" id="2.20.110.10:FF:000002">
    <property type="entry name" value="Phosphatidylinositol 4-phosphate 5-kinase 8"/>
    <property type="match status" value="1"/>
</dbReference>
<proteinExistence type="predicted"/>
<evidence type="ECO:0000313" key="2">
    <source>
        <dbReference type="EMBL" id="KOO29953.1"/>
    </source>
</evidence>
<name>A0A0M0JV07_9EUKA</name>
<gene>
    <name evidence="2" type="ORF">Ctob_003812</name>
</gene>
<evidence type="ECO:0000313" key="3">
    <source>
        <dbReference type="Proteomes" id="UP000037460"/>
    </source>
</evidence>
<dbReference type="Pfam" id="PF02493">
    <property type="entry name" value="MORN"/>
    <property type="match status" value="10"/>
</dbReference>
<dbReference type="SMART" id="SM00698">
    <property type="entry name" value="MORN"/>
    <property type="match status" value="10"/>
</dbReference>
<dbReference type="GO" id="GO:0005829">
    <property type="term" value="C:cytosol"/>
    <property type="evidence" value="ECO:0007669"/>
    <property type="project" value="TreeGrafter"/>
</dbReference>
<comment type="caution">
    <text evidence="2">The sequence shown here is derived from an EMBL/GenBank/DDBJ whole genome shotgun (WGS) entry which is preliminary data.</text>
</comment>
<dbReference type="Proteomes" id="UP000037460">
    <property type="component" value="Unassembled WGS sequence"/>
</dbReference>
<organism evidence="2 3">
    <name type="scientific">Chrysochromulina tobinii</name>
    <dbReference type="NCBI Taxonomy" id="1460289"/>
    <lineage>
        <taxon>Eukaryota</taxon>
        <taxon>Haptista</taxon>
        <taxon>Haptophyta</taxon>
        <taxon>Prymnesiophyceae</taxon>
        <taxon>Prymnesiales</taxon>
        <taxon>Chrysochromulinaceae</taxon>
        <taxon>Chrysochromulina</taxon>
    </lineage>
</organism>
<protein>
    <submittedName>
        <fullName evidence="2">Morn repeat-containing protein</fullName>
    </submittedName>
</protein>
<evidence type="ECO:0000256" key="1">
    <source>
        <dbReference type="ARBA" id="ARBA00022737"/>
    </source>
</evidence>
<dbReference type="OrthoDB" id="294378at2759"/>
<keyword evidence="1" id="KW-0677">Repeat</keyword>
<sequence length="677" mass="75093">MGCSASKTAVARVRVRDHEAISLLMALDDHLYDTLRSGAIKLIIAGRIRDGTIGTKIARRQDLEARERSEGIRIFHTPKDAIKLLRSNKREISSLTYGWDTPDGSDPSGEYLRAISRFLRSGLGAHVQAVFWDACSLPQEPRSESDAKVFAQALEVMADMYASVLGTMVIRHRSVPSRPASLDGEVVVREYAADKAAHPDHICSRSGMDPIVGIRYHKRGTDYDLCQAEYDKLSAKEQKLFEAISPPGMTKALTAEAVRCALEAYGKLDSLRHDKQGFLWRARFASHADAERAVAAGLFEGATAVFTYHNPRPYGARGWTTLESAVSTEGIAQAAYLPGLKTILDRLPPKLVEIDGEAPEPSSEQYGGSEGLGPRIERVRLNIRNAFFTGKGDKTIVKDLYDEYITRIANTMSGFGGEMLSEYDGERNAAGEEEGRGTMRYGDGTIYEGEWKDGQTEGHGVYRCPDGDVYDGEFKAGERNGRGTMRYSDGAVYEGEWKADDRHGRGTMRYADGDVYEGEWKENTFGGHGTLREADGDMYEGEWKADDRHGRGMQRYADGDVYEGEWKEDKFGGHGTLREADGDVYEGEWLADQKNGRGMQRYADGAIYEGEWKADEKNGRGTMRYADGDVYEGEWKADAHEGRGSLRSADGSVLHKGMWKAGESVTTHRTWPFMLSA</sequence>
<keyword evidence="3" id="KW-1185">Reference proteome</keyword>